<protein>
    <recommendedName>
        <fullName evidence="6">37S ribosomal protein S25, mitochondrial</fullName>
    </recommendedName>
</protein>
<evidence type="ECO:0000313" key="7">
    <source>
        <dbReference type="EMBL" id="TID30688.1"/>
    </source>
</evidence>
<evidence type="ECO:0000256" key="3">
    <source>
        <dbReference type="ARBA" id="ARBA00022980"/>
    </source>
</evidence>
<dbReference type="Proteomes" id="UP000307173">
    <property type="component" value="Unassembled WGS sequence"/>
</dbReference>
<dbReference type="Pfam" id="PF13741">
    <property type="entry name" value="MRP-S25"/>
    <property type="match status" value="1"/>
</dbReference>
<comment type="subcellular location">
    <subcellularLocation>
        <location evidence="1 6">Mitochondrion</location>
    </subcellularLocation>
</comment>
<reference evidence="7 8" key="1">
    <citation type="journal article" date="2019" name="Front. Genet.">
        <title>Whole-Genome Sequencing of the Opportunistic Yeast Pathogen Candida inconspicua Uncovers Its Hybrid Origin.</title>
        <authorList>
            <person name="Mixao V."/>
            <person name="Hansen A.P."/>
            <person name="Saus E."/>
            <person name="Boekhout T."/>
            <person name="Lass-Florl C."/>
            <person name="Gabaldon T."/>
        </authorList>
    </citation>
    <scope>NUCLEOTIDE SEQUENCE [LARGE SCALE GENOMIC DNA]</scope>
    <source>
        <strain evidence="7 8">CBS 180</strain>
    </source>
</reference>
<comment type="caution">
    <text evidence="7">The sequence shown here is derived from an EMBL/GenBank/DDBJ whole genome shotgun (WGS) entry which is preliminary data.</text>
</comment>
<comment type="similarity">
    <text evidence="2">Belongs to the mitochondrion-specific ribosomal protein mS23 family.</text>
</comment>
<keyword evidence="8" id="KW-1185">Reference proteome</keyword>
<evidence type="ECO:0000256" key="6">
    <source>
        <dbReference type="PIRNR" id="PIRNR029764"/>
    </source>
</evidence>
<dbReference type="OrthoDB" id="5542239at2759"/>
<dbReference type="EMBL" id="SELW01000121">
    <property type="protein sequence ID" value="TID30688.1"/>
    <property type="molecule type" value="Genomic_DNA"/>
</dbReference>
<gene>
    <name evidence="7" type="ORF">CANINC_000604</name>
</gene>
<dbReference type="GO" id="GO:0003735">
    <property type="term" value="F:structural constituent of ribosome"/>
    <property type="evidence" value="ECO:0007669"/>
    <property type="project" value="UniProtKB-UniRule"/>
</dbReference>
<dbReference type="InterPro" id="IPR016939">
    <property type="entry name" value="Ribosomal_mS23_fun"/>
</dbReference>
<evidence type="ECO:0000256" key="1">
    <source>
        <dbReference type="ARBA" id="ARBA00004173"/>
    </source>
</evidence>
<keyword evidence="3 6" id="KW-0689">Ribosomal protein</keyword>
<evidence type="ECO:0000256" key="5">
    <source>
        <dbReference type="ARBA" id="ARBA00023274"/>
    </source>
</evidence>
<name>A0A4T0X5F1_9ASCO</name>
<evidence type="ECO:0000256" key="4">
    <source>
        <dbReference type="ARBA" id="ARBA00023128"/>
    </source>
</evidence>
<dbReference type="GO" id="GO:0005763">
    <property type="term" value="C:mitochondrial small ribosomal subunit"/>
    <property type="evidence" value="ECO:0007669"/>
    <property type="project" value="UniProtKB-UniRule"/>
</dbReference>
<dbReference type="PIRSF" id="PIRSF029764">
    <property type="entry name" value="RSM25"/>
    <property type="match status" value="1"/>
</dbReference>
<organism evidence="7 8">
    <name type="scientific">Pichia inconspicua</name>
    <dbReference type="NCBI Taxonomy" id="52247"/>
    <lineage>
        <taxon>Eukaryota</taxon>
        <taxon>Fungi</taxon>
        <taxon>Dikarya</taxon>
        <taxon>Ascomycota</taxon>
        <taxon>Saccharomycotina</taxon>
        <taxon>Pichiomycetes</taxon>
        <taxon>Pichiales</taxon>
        <taxon>Pichiaceae</taxon>
        <taxon>Pichia</taxon>
    </lineage>
</organism>
<dbReference type="PANTHER" id="PTHR37799:SF1">
    <property type="entry name" value="SMALL RIBOSOMAL SUBUNIT PROTEIN MS23"/>
    <property type="match status" value="1"/>
</dbReference>
<keyword evidence="4 6" id="KW-0496">Mitochondrion</keyword>
<proteinExistence type="inferred from homology"/>
<sequence length="265" mass="30771">MNSIKAANQVLQRTSEYMGAGLVRSQPAWYKAVAYNPPKYAFDKKVRAEVLEKIKQEEISTINTMNEKLHNGLYVTRIKNRNIKAKKLLTAQTLTFIEDDLRLLFYKQHPWELADPKNLIENENTLGNENFDWSHLRQWGKKLDGESVVQRTMYLLNNTDKSLLECYEQAKFEYYRLKIEDETEMNIAREESEMLGAVYPMTAIEKGFEKEQEVLSKWKKDALEQTKIMDAKFSNKDSSAITSADTAAPAEEILTEEQILDKLKL</sequence>
<keyword evidence="5 6" id="KW-0687">Ribonucleoprotein</keyword>
<evidence type="ECO:0000313" key="8">
    <source>
        <dbReference type="Proteomes" id="UP000307173"/>
    </source>
</evidence>
<dbReference type="AlphaFoldDB" id="A0A4T0X5F1"/>
<evidence type="ECO:0000256" key="2">
    <source>
        <dbReference type="ARBA" id="ARBA00009864"/>
    </source>
</evidence>
<dbReference type="PANTHER" id="PTHR37799">
    <property type="entry name" value="37S RIBOSOMAL PROTEIN S25, MITOCHONDRIAL"/>
    <property type="match status" value="1"/>
</dbReference>
<accession>A0A4T0X5F1</accession>
<comment type="subunit">
    <text evidence="6">Component of the mitochondrial small ribosomal subunit.</text>
</comment>
<dbReference type="STRING" id="52247.A0A4T0X5F1"/>